<dbReference type="Proteomes" id="UP000494269">
    <property type="component" value="Unassembled WGS sequence"/>
</dbReference>
<evidence type="ECO:0008006" key="3">
    <source>
        <dbReference type="Google" id="ProtNLM"/>
    </source>
</evidence>
<evidence type="ECO:0000313" key="1">
    <source>
        <dbReference type="EMBL" id="CAB3731875.1"/>
    </source>
</evidence>
<reference evidence="1 2" key="1">
    <citation type="submission" date="2020-04" db="EMBL/GenBank/DDBJ databases">
        <authorList>
            <person name="De Canck E."/>
        </authorList>
    </citation>
    <scope>NUCLEOTIDE SEQUENCE [LARGE SCALE GENOMIC DNA]</scope>
    <source>
        <strain evidence="1 2">LMG 3441</strain>
    </source>
</reference>
<sequence length="223" mass="24688">MALLGEAAIAMWWDISPAWRAEFEDWHSHEHFPERMNVPGFLRGSRWVSARGGEGFFVLYELDAYETLSSPAYLNRLNRPTPWSTTLMPQHRNMIRSQCRVLESAGGGLARYALTLRLSPQPGAQDELRAYLKAHAASVSLQPGISGAHLLMTQTPPIAATTEQQIRGGKDQAADWIYIINGYEINAVAACDGDVLNAPELRDYGAEAAWSEVYCLSHTLEAG</sequence>
<proteinExistence type="predicted"/>
<evidence type="ECO:0000313" key="2">
    <source>
        <dbReference type="Proteomes" id="UP000494269"/>
    </source>
</evidence>
<dbReference type="RefSeq" id="WP_175171188.1">
    <property type="nucleotide sequence ID" value="NZ_CADIJQ010000009.1"/>
</dbReference>
<accession>A0A6S7BHR9</accession>
<dbReference type="AlphaFoldDB" id="A0A6S7BHR9"/>
<keyword evidence="2" id="KW-1185">Reference proteome</keyword>
<dbReference type="EMBL" id="CADIJQ010000009">
    <property type="protein sequence ID" value="CAB3731875.1"/>
    <property type="molecule type" value="Genomic_DNA"/>
</dbReference>
<protein>
    <recommendedName>
        <fullName evidence="3">NIPSNAP domain-containing protein</fullName>
    </recommendedName>
</protein>
<gene>
    <name evidence="1" type="ORF">LMG3441_04751</name>
</gene>
<organism evidence="1 2">
    <name type="scientific">Achromobacter kerstersii</name>
    <dbReference type="NCBI Taxonomy" id="1353890"/>
    <lineage>
        <taxon>Bacteria</taxon>
        <taxon>Pseudomonadati</taxon>
        <taxon>Pseudomonadota</taxon>
        <taxon>Betaproteobacteria</taxon>
        <taxon>Burkholderiales</taxon>
        <taxon>Alcaligenaceae</taxon>
        <taxon>Achromobacter</taxon>
    </lineage>
</organism>
<name>A0A6S7BHR9_9BURK</name>